<proteinExistence type="predicted"/>
<name>A0A1G2QWR2_9BACT</name>
<dbReference type="Proteomes" id="UP000178170">
    <property type="component" value="Unassembled WGS sequence"/>
</dbReference>
<organism evidence="1 2">
    <name type="scientific">Candidatus Wildermuthbacteria bacterium RIFCSPHIGHO2_01_FULL_48_27b</name>
    <dbReference type="NCBI Taxonomy" id="1802447"/>
    <lineage>
        <taxon>Bacteria</taxon>
        <taxon>Candidatus Wildermuthiibacteriota</taxon>
    </lineage>
</organism>
<comment type="caution">
    <text evidence="1">The sequence shown here is derived from an EMBL/GenBank/DDBJ whole genome shotgun (WGS) entry which is preliminary data.</text>
</comment>
<dbReference type="EMBL" id="MHTS01000002">
    <property type="protein sequence ID" value="OHA65045.1"/>
    <property type="molecule type" value="Genomic_DNA"/>
</dbReference>
<accession>A0A1G2QWR2</accession>
<sequence>MHLILIPLLIIALLVGIYEGGDIWKSLDISVPSFGEDGLNVRQFFGAPASPNSPLRKLGN</sequence>
<dbReference type="AlphaFoldDB" id="A0A1G2QWR2"/>
<gene>
    <name evidence="1" type="ORF">A2843_00830</name>
</gene>
<reference evidence="1 2" key="1">
    <citation type="journal article" date="2016" name="Nat. Commun.">
        <title>Thousands of microbial genomes shed light on interconnected biogeochemical processes in an aquifer system.</title>
        <authorList>
            <person name="Anantharaman K."/>
            <person name="Brown C.T."/>
            <person name="Hug L.A."/>
            <person name="Sharon I."/>
            <person name="Castelle C.J."/>
            <person name="Probst A.J."/>
            <person name="Thomas B.C."/>
            <person name="Singh A."/>
            <person name="Wilkins M.J."/>
            <person name="Karaoz U."/>
            <person name="Brodie E.L."/>
            <person name="Williams K.H."/>
            <person name="Hubbard S.S."/>
            <person name="Banfield J.F."/>
        </authorList>
    </citation>
    <scope>NUCLEOTIDE SEQUENCE [LARGE SCALE GENOMIC DNA]</scope>
</reference>
<evidence type="ECO:0000313" key="2">
    <source>
        <dbReference type="Proteomes" id="UP000178170"/>
    </source>
</evidence>
<evidence type="ECO:0000313" key="1">
    <source>
        <dbReference type="EMBL" id="OHA65045.1"/>
    </source>
</evidence>
<protein>
    <submittedName>
        <fullName evidence="1">Uncharacterized protein</fullName>
    </submittedName>
</protein>